<protein>
    <recommendedName>
        <fullName evidence="4">Flagellar export protein FliJ</fullName>
    </recommendedName>
</protein>
<name>A0A840SP93_9RHOB</name>
<reference evidence="2 3" key="1">
    <citation type="submission" date="2020-08" db="EMBL/GenBank/DDBJ databases">
        <title>Genomic Encyclopedia of Type Strains, Phase IV (KMG-IV): sequencing the most valuable type-strain genomes for metagenomic binning, comparative biology and taxonomic classification.</title>
        <authorList>
            <person name="Goeker M."/>
        </authorList>
    </citation>
    <scope>NUCLEOTIDE SEQUENCE [LARGE SCALE GENOMIC DNA]</scope>
    <source>
        <strain evidence="2 3">DSM 101730</strain>
    </source>
</reference>
<evidence type="ECO:0000313" key="3">
    <source>
        <dbReference type="Proteomes" id="UP000549457"/>
    </source>
</evidence>
<evidence type="ECO:0008006" key="4">
    <source>
        <dbReference type="Google" id="ProtNLM"/>
    </source>
</evidence>
<evidence type="ECO:0000313" key="2">
    <source>
        <dbReference type="EMBL" id="MBB5221223.1"/>
    </source>
</evidence>
<organism evidence="2 3">
    <name type="scientific">Amaricoccus macauensis</name>
    <dbReference type="NCBI Taxonomy" id="57001"/>
    <lineage>
        <taxon>Bacteria</taxon>
        <taxon>Pseudomonadati</taxon>
        <taxon>Pseudomonadota</taxon>
        <taxon>Alphaproteobacteria</taxon>
        <taxon>Rhodobacterales</taxon>
        <taxon>Paracoccaceae</taxon>
        <taxon>Amaricoccus</taxon>
    </lineage>
</organism>
<accession>A0A840SP93</accession>
<keyword evidence="3" id="KW-1185">Reference proteome</keyword>
<dbReference type="RefSeq" id="WP_184147616.1">
    <property type="nucleotide sequence ID" value="NZ_JACHFM010000001.1"/>
</dbReference>
<sequence>MTPAELRDLGHLMEARRARDLARLERLMTEARTLDAELATLAATAASDVASGETLPPDRQAARLAWIDRQLTIVRRRRAELAGEIDRARAAAVQSLGREKALDRVAEVAIRTEASRKTARTEREAPPAPAGKESPDVA</sequence>
<proteinExistence type="predicted"/>
<dbReference type="EMBL" id="JACHFM010000001">
    <property type="protein sequence ID" value="MBB5221223.1"/>
    <property type="molecule type" value="Genomic_DNA"/>
</dbReference>
<dbReference type="AlphaFoldDB" id="A0A840SP93"/>
<gene>
    <name evidence="2" type="ORF">HNP73_001144</name>
</gene>
<evidence type="ECO:0000256" key="1">
    <source>
        <dbReference type="SAM" id="MobiDB-lite"/>
    </source>
</evidence>
<dbReference type="Proteomes" id="UP000549457">
    <property type="component" value="Unassembled WGS sequence"/>
</dbReference>
<feature type="compositionally biased region" description="Basic and acidic residues" evidence="1">
    <location>
        <begin position="113"/>
        <end position="125"/>
    </location>
</feature>
<comment type="caution">
    <text evidence="2">The sequence shown here is derived from an EMBL/GenBank/DDBJ whole genome shotgun (WGS) entry which is preliminary data.</text>
</comment>
<feature type="region of interest" description="Disordered" evidence="1">
    <location>
        <begin position="111"/>
        <end position="138"/>
    </location>
</feature>